<evidence type="ECO:0008006" key="4">
    <source>
        <dbReference type="Google" id="ProtNLM"/>
    </source>
</evidence>
<dbReference type="EMBL" id="JASUXU010000057">
    <property type="protein sequence ID" value="KAK0314096.1"/>
    <property type="molecule type" value="Genomic_DNA"/>
</dbReference>
<dbReference type="GO" id="GO:0003824">
    <property type="term" value="F:catalytic activity"/>
    <property type="evidence" value="ECO:0007669"/>
    <property type="project" value="InterPro"/>
</dbReference>
<dbReference type="SUPFAM" id="SSF89796">
    <property type="entry name" value="CoA-transferase family III (CaiB/BaiF)"/>
    <property type="match status" value="2"/>
</dbReference>
<dbReference type="AlphaFoldDB" id="A0AAN6J466"/>
<gene>
    <name evidence="2" type="ORF">LTR82_013215</name>
</gene>
<dbReference type="Gene3D" id="3.40.50.10540">
    <property type="entry name" value="Crotonobetainyl-coa:carnitine coa-transferase, domain 1"/>
    <property type="match status" value="1"/>
</dbReference>
<dbReference type="Pfam" id="PF02515">
    <property type="entry name" value="CoA_transf_3"/>
    <property type="match status" value="1"/>
</dbReference>
<dbReference type="PANTHER" id="PTHR48229">
    <property type="entry name" value="CAIB/BAIF FAMILY ENZYME (AFU_ORTHOLOGUE AFUA_1G05360)-RELATED"/>
    <property type="match status" value="1"/>
</dbReference>
<evidence type="ECO:0000313" key="2">
    <source>
        <dbReference type="EMBL" id="KAK0314096.1"/>
    </source>
</evidence>
<comment type="caution">
    <text evidence="2">The sequence shown here is derived from an EMBL/GenBank/DDBJ whole genome shotgun (WGS) entry which is preliminary data.</text>
</comment>
<name>A0AAN6J466_9PEZI</name>
<dbReference type="InterPro" id="IPR052985">
    <property type="entry name" value="CoA-trans_III_biosynth/detox"/>
</dbReference>
<protein>
    <recommendedName>
        <fullName evidence="4">CoA-transferase family III</fullName>
    </recommendedName>
</protein>
<dbReference type="Proteomes" id="UP001168146">
    <property type="component" value="Unassembled WGS sequence"/>
</dbReference>
<accession>A0AAN6J466</accession>
<evidence type="ECO:0000256" key="1">
    <source>
        <dbReference type="ARBA" id="ARBA00008383"/>
    </source>
</evidence>
<dbReference type="InterPro" id="IPR003673">
    <property type="entry name" value="CoA-Trfase_fam_III"/>
</dbReference>
<sequence length="595" mass="65603">MGSVGETTYSVPHETQKIFQSEILANPLIPSLPSEIKDAGNLVHFSGNDLPSIPINWRLAESISALKAFEASMLNVLRSRKNHVPMSKVDINTDHASLYVMSPFLTKAVGKDGKEAKINVFDAGTMKDFGFPSTDLHNCAGQHRMLATNIYRTRDGRYYHCHGSMNPDPTLTALGLPAQGQEGDSYDSVVERVQNVVAGIDSRELDHRMNEEYKQAGTIAWTTEEFAASEHGKANAHVGLYSLSKIEGQSQPAAWWPESASMPSSASRPLAGLKVVDLTRVIAAPSITRGLAEMGASVMRITTPKVTDMSGLHQDLNWGKWNAHLDLKSEEGREVLRGLIREADLVVEGYRPGAMERNGFGREAIFQLVRERGRGIIHVRENCYGWNGPWKHRSGWQQISDAVSGHQPMSARFPEAVVLTSLQCCGVSMKFGQAMGNDEAVTPVFPNSDYCTGVIGCAAVLHALIRRAEEGGSYGIDAALNYYSQWLTQSVGEYPSPIWSDLRQRHGSPVFRHYHNMGYTLPAMFALLEKNASGTLYRPEFFERRVSKAVGREFVQVKPVARFADGVELGYHVGTRGNGVDRARWPEDLGTEIVA</sequence>
<organism evidence="2 3">
    <name type="scientific">Friedmanniomyces endolithicus</name>
    <dbReference type="NCBI Taxonomy" id="329885"/>
    <lineage>
        <taxon>Eukaryota</taxon>
        <taxon>Fungi</taxon>
        <taxon>Dikarya</taxon>
        <taxon>Ascomycota</taxon>
        <taxon>Pezizomycotina</taxon>
        <taxon>Dothideomycetes</taxon>
        <taxon>Dothideomycetidae</taxon>
        <taxon>Mycosphaerellales</taxon>
        <taxon>Teratosphaeriaceae</taxon>
        <taxon>Friedmanniomyces</taxon>
    </lineage>
</organism>
<dbReference type="InterPro" id="IPR023606">
    <property type="entry name" value="CoA-Trfase_III_dom_1_sf"/>
</dbReference>
<proteinExistence type="inferred from homology"/>
<evidence type="ECO:0000313" key="3">
    <source>
        <dbReference type="Proteomes" id="UP001168146"/>
    </source>
</evidence>
<reference evidence="2" key="1">
    <citation type="submission" date="2021-12" db="EMBL/GenBank/DDBJ databases">
        <title>Black yeast isolated from Biological Soil Crust.</title>
        <authorList>
            <person name="Kurbessoian T."/>
        </authorList>
    </citation>
    <scope>NUCLEOTIDE SEQUENCE</scope>
    <source>
        <strain evidence="2">CCFEE 5208</strain>
    </source>
</reference>
<comment type="similarity">
    <text evidence="1">Belongs to the CoA-transferase III family.</text>
</comment>
<dbReference type="PANTHER" id="PTHR48229:SF2">
    <property type="entry name" value="CAIB_BAIF FAMILY PROTEIN"/>
    <property type="match status" value="1"/>
</dbReference>